<gene>
    <name evidence="2" type="ORF">ABVT11_00665</name>
</gene>
<proteinExistence type="predicted"/>
<sequence length="191" mass="20587">MKPLDIDFSSDIRAPDATSRRLLLVAVVCLSLSVAGIAIGMHQASRAQALRALVAERSADREALREAAVNQEAISSDAAEAVNGVVRMMAYPLIRQLAQIEQHTDEGIKPVSIEAGPVRANLRLVFEARSLPQALDYLEALKTEEGFSGFALSRQEPAGSGDGGLWRFTLELPQGDAVARAIERAPAKERE</sequence>
<organism evidence="2 3">
    <name type="scientific">Uliginosibacterium paludis</name>
    <dbReference type="NCBI Taxonomy" id="1615952"/>
    <lineage>
        <taxon>Bacteria</taxon>
        <taxon>Pseudomonadati</taxon>
        <taxon>Pseudomonadota</taxon>
        <taxon>Betaproteobacteria</taxon>
        <taxon>Rhodocyclales</taxon>
        <taxon>Zoogloeaceae</taxon>
        <taxon>Uliginosibacterium</taxon>
    </lineage>
</organism>
<accession>A0ABV2CK98</accession>
<name>A0ABV2CK98_9RHOO</name>
<feature type="transmembrane region" description="Helical" evidence="1">
    <location>
        <begin position="21"/>
        <end position="41"/>
    </location>
</feature>
<protein>
    <recommendedName>
        <fullName evidence="4">Fimbrial assembly protein</fullName>
    </recommendedName>
</protein>
<evidence type="ECO:0008006" key="4">
    <source>
        <dbReference type="Google" id="ProtNLM"/>
    </source>
</evidence>
<dbReference type="Proteomes" id="UP001548590">
    <property type="component" value="Unassembled WGS sequence"/>
</dbReference>
<keyword evidence="1" id="KW-1133">Transmembrane helix</keyword>
<comment type="caution">
    <text evidence="2">The sequence shown here is derived from an EMBL/GenBank/DDBJ whole genome shotgun (WGS) entry which is preliminary data.</text>
</comment>
<reference evidence="2 3" key="1">
    <citation type="submission" date="2024-07" db="EMBL/GenBank/DDBJ databases">
        <title>Uliginosibacterium paludis KCTC:42655.</title>
        <authorList>
            <person name="Kim M.K."/>
        </authorList>
    </citation>
    <scope>NUCLEOTIDE SEQUENCE [LARGE SCALE GENOMIC DNA]</scope>
    <source>
        <strain evidence="2 3">KCTC 42655</strain>
    </source>
</reference>
<keyword evidence="3" id="KW-1185">Reference proteome</keyword>
<evidence type="ECO:0000313" key="3">
    <source>
        <dbReference type="Proteomes" id="UP001548590"/>
    </source>
</evidence>
<evidence type="ECO:0000256" key="1">
    <source>
        <dbReference type="SAM" id="Phobius"/>
    </source>
</evidence>
<evidence type="ECO:0000313" key="2">
    <source>
        <dbReference type="EMBL" id="MET1488319.1"/>
    </source>
</evidence>
<keyword evidence="1" id="KW-0472">Membrane</keyword>
<keyword evidence="1" id="KW-0812">Transmembrane</keyword>
<dbReference type="EMBL" id="JBEWLZ010000001">
    <property type="protein sequence ID" value="MET1488319.1"/>
    <property type="molecule type" value="Genomic_DNA"/>
</dbReference>
<dbReference type="RefSeq" id="WP_345926333.1">
    <property type="nucleotide sequence ID" value="NZ_JBDIVF010000003.1"/>
</dbReference>